<dbReference type="InterPro" id="IPR011054">
    <property type="entry name" value="Rudment_hybrid_motif"/>
</dbReference>
<dbReference type="GO" id="GO:0005524">
    <property type="term" value="F:ATP binding"/>
    <property type="evidence" value="ECO:0007669"/>
    <property type="project" value="UniProtKB-UniRule"/>
</dbReference>
<dbReference type="NCBIfam" id="TIGR00877">
    <property type="entry name" value="purD"/>
    <property type="match status" value="1"/>
</dbReference>
<dbReference type="InterPro" id="IPR020561">
    <property type="entry name" value="PRibGlycinamid_synth_ATP-grasp"/>
</dbReference>
<dbReference type="SMART" id="SM01210">
    <property type="entry name" value="GARS_C"/>
    <property type="match status" value="1"/>
</dbReference>
<proteinExistence type="inferred from homology"/>
<evidence type="ECO:0000256" key="9">
    <source>
        <dbReference type="ARBA" id="ARBA00022840"/>
    </source>
</evidence>
<dbReference type="InterPro" id="IPR037123">
    <property type="entry name" value="PRibGlycinamide_synth_C_sf"/>
</dbReference>
<dbReference type="GO" id="GO:0006189">
    <property type="term" value="P:'de novo' IMP biosynthetic process"/>
    <property type="evidence" value="ECO:0007669"/>
    <property type="project" value="UniProtKB-UniRule"/>
</dbReference>
<dbReference type="EMBL" id="JARGDL010000014">
    <property type="protein sequence ID" value="MDF1612477.1"/>
    <property type="molecule type" value="Genomic_DNA"/>
</dbReference>
<dbReference type="Pfam" id="PF02844">
    <property type="entry name" value="GARS_N"/>
    <property type="match status" value="1"/>
</dbReference>
<dbReference type="PANTHER" id="PTHR43472:SF1">
    <property type="entry name" value="PHOSPHORIBOSYLAMINE--GLYCINE LIGASE, CHLOROPLASTIC"/>
    <property type="match status" value="1"/>
</dbReference>
<dbReference type="GO" id="GO:0009113">
    <property type="term" value="P:purine nucleobase biosynthetic process"/>
    <property type="evidence" value="ECO:0007669"/>
    <property type="project" value="InterPro"/>
</dbReference>
<dbReference type="InterPro" id="IPR011761">
    <property type="entry name" value="ATP-grasp"/>
</dbReference>
<dbReference type="Gene3D" id="3.40.50.20">
    <property type="match status" value="1"/>
</dbReference>
<evidence type="ECO:0000256" key="8">
    <source>
        <dbReference type="ARBA" id="ARBA00022755"/>
    </source>
</evidence>
<dbReference type="Gene3D" id="3.30.1490.20">
    <property type="entry name" value="ATP-grasp fold, A domain"/>
    <property type="match status" value="1"/>
</dbReference>
<comment type="pathway">
    <text evidence="3 14">Purine metabolism; IMP biosynthesis via de novo pathway; N(1)-(5-phospho-D-ribosyl)glycinamide from 5-phospho-alpha-D-ribose 1-diphosphate: step 2/2.</text>
</comment>
<dbReference type="FunFam" id="3.90.600.10:FF:000001">
    <property type="entry name" value="Trifunctional purine biosynthetic protein adenosine-3"/>
    <property type="match status" value="1"/>
</dbReference>
<keyword evidence="18" id="KW-1185">Reference proteome</keyword>
<dbReference type="SMART" id="SM01209">
    <property type="entry name" value="GARS_A"/>
    <property type="match status" value="1"/>
</dbReference>
<keyword evidence="10" id="KW-0464">Manganese</keyword>
<keyword evidence="9 15" id="KW-0067">ATP-binding</keyword>
<evidence type="ECO:0000259" key="16">
    <source>
        <dbReference type="PROSITE" id="PS50975"/>
    </source>
</evidence>
<comment type="caution">
    <text evidence="17">The sequence shown here is derived from an EMBL/GenBank/DDBJ whole genome shotgun (WGS) entry which is preliminary data.</text>
</comment>
<comment type="similarity">
    <text evidence="11 14">Belongs to the GARS family.</text>
</comment>
<dbReference type="PROSITE" id="PS00184">
    <property type="entry name" value="GARS"/>
    <property type="match status" value="1"/>
</dbReference>
<evidence type="ECO:0000256" key="7">
    <source>
        <dbReference type="ARBA" id="ARBA00022741"/>
    </source>
</evidence>
<protein>
    <recommendedName>
        <fullName evidence="4 14">Phosphoribosylamine--glycine ligase</fullName>
        <ecNumber evidence="4 14">6.3.4.13</ecNumber>
    </recommendedName>
    <alternativeName>
        <fullName evidence="14">GARS</fullName>
    </alternativeName>
    <alternativeName>
        <fullName evidence="12 14">Glycinamide ribonucleotide synthetase</fullName>
    </alternativeName>
    <alternativeName>
        <fullName evidence="13 14">Phosphoribosylglycinamide synthetase</fullName>
    </alternativeName>
</protein>
<evidence type="ECO:0000256" key="5">
    <source>
        <dbReference type="ARBA" id="ARBA00022598"/>
    </source>
</evidence>
<keyword evidence="6" id="KW-0479">Metal-binding</keyword>
<dbReference type="RefSeq" id="WP_321536248.1">
    <property type="nucleotide sequence ID" value="NZ_JARGDL010000014.1"/>
</dbReference>
<dbReference type="InterPro" id="IPR020560">
    <property type="entry name" value="PRibGlycinamide_synth_C-dom"/>
</dbReference>
<evidence type="ECO:0000256" key="11">
    <source>
        <dbReference type="ARBA" id="ARBA00038345"/>
    </source>
</evidence>
<dbReference type="InterPro" id="IPR000115">
    <property type="entry name" value="PRibGlycinamide_synth"/>
</dbReference>
<evidence type="ECO:0000256" key="2">
    <source>
        <dbReference type="ARBA" id="ARBA00001946"/>
    </source>
</evidence>
<dbReference type="SUPFAM" id="SSF52440">
    <property type="entry name" value="PreATP-grasp domain"/>
    <property type="match status" value="1"/>
</dbReference>
<organism evidence="17 18">
    <name type="scientific">Stygiobacter electus</name>
    <dbReference type="NCBI Taxonomy" id="3032292"/>
    <lineage>
        <taxon>Bacteria</taxon>
        <taxon>Pseudomonadati</taxon>
        <taxon>Ignavibacteriota</taxon>
        <taxon>Ignavibacteria</taxon>
        <taxon>Ignavibacteriales</taxon>
        <taxon>Melioribacteraceae</taxon>
        <taxon>Stygiobacter</taxon>
    </lineage>
</organism>
<comment type="cofactor">
    <cofactor evidence="1">
        <name>Mn(2+)</name>
        <dbReference type="ChEBI" id="CHEBI:29035"/>
    </cofactor>
</comment>
<evidence type="ECO:0000256" key="10">
    <source>
        <dbReference type="ARBA" id="ARBA00023211"/>
    </source>
</evidence>
<sequence length="430" mass="46795">MKVAIIGGGGREHSLALKIFESKLLTELYVIPGNPGTQKIAKNISLKSDDVEGIVKFCTEQNIDLVIIGPEKPLTLGLADELLKKGIKVFGPTKSAARIEGEKSFAKKLMMEYNIPTANFKVFNKDNYDDALTYLKKVSYPIVIKADGIASGKGVIIPETYEDAKEAVKECFVNLSFGKAGEKIVIEEFMSGQEASVFAITDGDDFVLLPAAQDHKRIHDGDTGKNTGGMGAYAPTPFVNESDYDFIAEKIVKPTLKALSDKNSKFVGCLYCGLMMTSEGPKVVEFNCRFGDPETQVVLPLLEGDFLELLNSSANGKINKDAISVAENKSSVCVVIASNGYPDKVKKGIEIFGIEDAEKLDNINVIHAGTKIKDEKLITDGGRVLGIVATIKKNDLKLCKETAYNAISKIQFDGMQYRKDIADKAIKNNL</sequence>
<evidence type="ECO:0000256" key="13">
    <source>
        <dbReference type="ARBA" id="ARBA00042864"/>
    </source>
</evidence>
<evidence type="ECO:0000256" key="12">
    <source>
        <dbReference type="ARBA" id="ARBA00042242"/>
    </source>
</evidence>
<accession>A0AAE3P151</accession>
<dbReference type="PANTHER" id="PTHR43472">
    <property type="entry name" value="PHOSPHORIBOSYLAMINE--GLYCINE LIGASE"/>
    <property type="match status" value="1"/>
</dbReference>
<gene>
    <name evidence="14 17" type="primary">purD</name>
    <name evidence="17" type="ORF">P0M35_09965</name>
</gene>
<dbReference type="SUPFAM" id="SSF51246">
    <property type="entry name" value="Rudiment single hybrid motif"/>
    <property type="match status" value="1"/>
</dbReference>
<dbReference type="FunFam" id="3.30.470.20:FF:000018">
    <property type="entry name" value="Trifunctional purine biosynthetic protein adenosine-3"/>
    <property type="match status" value="1"/>
</dbReference>
<evidence type="ECO:0000313" key="18">
    <source>
        <dbReference type="Proteomes" id="UP001221302"/>
    </source>
</evidence>
<dbReference type="GO" id="GO:0046872">
    <property type="term" value="F:metal ion binding"/>
    <property type="evidence" value="ECO:0007669"/>
    <property type="project" value="UniProtKB-KW"/>
</dbReference>
<dbReference type="Proteomes" id="UP001221302">
    <property type="component" value="Unassembled WGS sequence"/>
</dbReference>
<evidence type="ECO:0000313" key="17">
    <source>
        <dbReference type="EMBL" id="MDF1612477.1"/>
    </source>
</evidence>
<comment type="catalytic activity">
    <reaction evidence="14">
        <text>5-phospho-beta-D-ribosylamine + glycine + ATP = N(1)-(5-phospho-beta-D-ribosyl)glycinamide + ADP + phosphate + H(+)</text>
        <dbReference type="Rhea" id="RHEA:17453"/>
        <dbReference type="ChEBI" id="CHEBI:15378"/>
        <dbReference type="ChEBI" id="CHEBI:30616"/>
        <dbReference type="ChEBI" id="CHEBI:43474"/>
        <dbReference type="ChEBI" id="CHEBI:57305"/>
        <dbReference type="ChEBI" id="CHEBI:58681"/>
        <dbReference type="ChEBI" id="CHEBI:143788"/>
        <dbReference type="ChEBI" id="CHEBI:456216"/>
        <dbReference type="EC" id="6.3.4.13"/>
    </reaction>
</comment>
<evidence type="ECO:0000256" key="3">
    <source>
        <dbReference type="ARBA" id="ARBA00005174"/>
    </source>
</evidence>
<comment type="cofactor">
    <cofactor evidence="2">
        <name>Mg(2+)</name>
        <dbReference type="ChEBI" id="CHEBI:18420"/>
    </cofactor>
</comment>
<dbReference type="Pfam" id="PF01071">
    <property type="entry name" value="GARS_A"/>
    <property type="match status" value="1"/>
</dbReference>
<keyword evidence="5 14" id="KW-0436">Ligase</keyword>
<feature type="domain" description="ATP-grasp" evidence="16">
    <location>
        <begin position="107"/>
        <end position="315"/>
    </location>
</feature>
<dbReference type="SUPFAM" id="SSF56059">
    <property type="entry name" value="Glutathione synthetase ATP-binding domain-like"/>
    <property type="match status" value="1"/>
</dbReference>
<reference evidence="17" key="1">
    <citation type="submission" date="2023-03" db="EMBL/GenBank/DDBJ databases">
        <title>Stygiobacter electus gen. nov., sp. nov., facultatively anaerobic thermotolerant bacterium of the class Ignavibacteria from a well of Yessentuki mineral water deposit.</title>
        <authorList>
            <person name="Podosokorskaya O.A."/>
            <person name="Elcheninov A.G."/>
            <person name="Petrova N.F."/>
            <person name="Zavarzina D.G."/>
            <person name="Kublanov I.V."/>
            <person name="Merkel A.Y."/>
        </authorList>
    </citation>
    <scope>NUCLEOTIDE SEQUENCE</scope>
    <source>
        <strain evidence="17">09-Me</strain>
    </source>
</reference>
<dbReference type="PROSITE" id="PS50975">
    <property type="entry name" value="ATP_GRASP"/>
    <property type="match status" value="1"/>
</dbReference>
<evidence type="ECO:0000256" key="4">
    <source>
        <dbReference type="ARBA" id="ARBA00013255"/>
    </source>
</evidence>
<keyword evidence="8 14" id="KW-0658">Purine biosynthesis</keyword>
<dbReference type="Pfam" id="PF02843">
    <property type="entry name" value="GARS_C"/>
    <property type="match status" value="1"/>
</dbReference>
<evidence type="ECO:0000256" key="1">
    <source>
        <dbReference type="ARBA" id="ARBA00001936"/>
    </source>
</evidence>
<dbReference type="GO" id="GO:0004637">
    <property type="term" value="F:phosphoribosylamine-glycine ligase activity"/>
    <property type="evidence" value="ECO:0007669"/>
    <property type="project" value="UniProtKB-UniRule"/>
</dbReference>
<dbReference type="Gene3D" id="3.30.470.20">
    <property type="entry name" value="ATP-grasp fold, B domain"/>
    <property type="match status" value="1"/>
</dbReference>
<evidence type="ECO:0000256" key="6">
    <source>
        <dbReference type="ARBA" id="ARBA00022723"/>
    </source>
</evidence>
<dbReference type="HAMAP" id="MF_00138">
    <property type="entry name" value="GARS"/>
    <property type="match status" value="1"/>
</dbReference>
<dbReference type="InterPro" id="IPR020562">
    <property type="entry name" value="PRibGlycinamide_synth_N"/>
</dbReference>
<dbReference type="EC" id="6.3.4.13" evidence="4 14"/>
<dbReference type="Gene3D" id="3.90.600.10">
    <property type="entry name" value="Phosphoribosylglycinamide synthetase, C-terminal domain"/>
    <property type="match status" value="1"/>
</dbReference>
<dbReference type="InterPro" id="IPR016185">
    <property type="entry name" value="PreATP-grasp_dom_sf"/>
</dbReference>
<keyword evidence="7 15" id="KW-0547">Nucleotide-binding</keyword>
<dbReference type="AlphaFoldDB" id="A0AAE3P151"/>
<dbReference type="InterPro" id="IPR020559">
    <property type="entry name" value="PRibGlycinamide_synth_CS"/>
</dbReference>
<evidence type="ECO:0000256" key="15">
    <source>
        <dbReference type="PROSITE-ProRule" id="PRU00409"/>
    </source>
</evidence>
<evidence type="ECO:0000256" key="14">
    <source>
        <dbReference type="HAMAP-Rule" id="MF_00138"/>
    </source>
</evidence>
<name>A0AAE3P151_9BACT</name>
<dbReference type="InterPro" id="IPR013815">
    <property type="entry name" value="ATP_grasp_subdomain_1"/>
</dbReference>